<protein>
    <submittedName>
        <fullName evidence="2">Uncharacterized protein</fullName>
    </submittedName>
</protein>
<dbReference type="Proteomes" id="UP000478052">
    <property type="component" value="Unassembled WGS sequence"/>
</dbReference>
<sequence length="187" mass="20162">MMNNQFNFVISAVIAIVFVVSLADAKYVLQTPVVDNQSSSFKPSAQPLSDTSFPISHVEAEEKSTTNTIAHTTLAMSPTNTTTVTAVKITNELSTSNNINATTFIEETSKPTTTAYRASYIEETIKVQATTISNVETVISNQTPTNQTTESGLLITRFLIRLKLFTKCPSGETENANGGCSPISNVD</sequence>
<feature type="chain" id="PRO_5026097520" evidence="1">
    <location>
        <begin position="26"/>
        <end position="187"/>
    </location>
</feature>
<proteinExistence type="predicted"/>
<dbReference type="AlphaFoldDB" id="A0A6G0ZM42"/>
<keyword evidence="1" id="KW-0732">Signal</keyword>
<organism evidence="2 3">
    <name type="scientific">Aphis craccivora</name>
    <name type="common">Cowpea aphid</name>
    <dbReference type="NCBI Taxonomy" id="307492"/>
    <lineage>
        <taxon>Eukaryota</taxon>
        <taxon>Metazoa</taxon>
        <taxon>Ecdysozoa</taxon>
        <taxon>Arthropoda</taxon>
        <taxon>Hexapoda</taxon>
        <taxon>Insecta</taxon>
        <taxon>Pterygota</taxon>
        <taxon>Neoptera</taxon>
        <taxon>Paraneoptera</taxon>
        <taxon>Hemiptera</taxon>
        <taxon>Sternorrhyncha</taxon>
        <taxon>Aphidomorpha</taxon>
        <taxon>Aphidoidea</taxon>
        <taxon>Aphididae</taxon>
        <taxon>Aphidini</taxon>
        <taxon>Aphis</taxon>
        <taxon>Aphis</taxon>
    </lineage>
</organism>
<feature type="signal peptide" evidence="1">
    <location>
        <begin position="1"/>
        <end position="25"/>
    </location>
</feature>
<gene>
    <name evidence="2" type="ORF">FWK35_00000772</name>
</gene>
<reference evidence="2 3" key="1">
    <citation type="submission" date="2019-08" db="EMBL/GenBank/DDBJ databases">
        <title>Whole genome of Aphis craccivora.</title>
        <authorList>
            <person name="Voronova N.V."/>
            <person name="Shulinski R.S."/>
            <person name="Bandarenka Y.V."/>
            <person name="Zhorov D.G."/>
            <person name="Warner D."/>
        </authorList>
    </citation>
    <scope>NUCLEOTIDE SEQUENCE [LARGE SCALE GENOMIC DNA]</scope>
    <source>
        <strain evidence="2">180601</strain>
        <tissue evidence="2">Whole Body</tissue>
    </source>
</reference>
<evidence type="ECO:0000256" key="1">
    <source>
        <dbReference type="SAM" id="SignalP"/>
    </source>
</evidence>
<name>A0A6G0ZM42_APHCR</name>
<dbReference type="EMBL" id="VUJU01000208">
    <property type="protein sequence ID" value="KAF0772193.1"/>
    <property type="molecule type" value="Genomic_DNA"/>
</dbReference>
<evidence type="ECO:0000313" key="3">
    <source>
        <dbReference type="Proteomes" id="UP000478052"/>
    </source>
</evidence>
<comment type="caution">
    <text evidence="2">The sequence shown here is derived from an EMBL/GenBank/DDBJ whole genome shotgun (WGS) entry which is preliminary data.</text>
</comment>
<evidence type="ECO:0000313" key="2">
    <source>
        <dbReference type="EMBL" id="KAF0772193.1"/>
    </source>
</evidence>
<keyword evidence="3" id="KW-1185">Reference proteome</keyword>
<accession>A0A6G0ZM42</accession>
<dbReference type="OrthoDB" id="6629728at2759"/>